<evidence type="ECO:0000256" key="1">
    <source>
        <dbReference type="SAM" id="Phobius"/>
    </source>
</evidence>
<accession>A0ABV2CUN7</accession>
<comment type="caution">
    <text evidence="2">The sequence shown here is derived from an EMBL/GenBank/DDBJ whole genome shotgun (WGS) entry which is preliminary data.</text>
</comment>
<proteinExistence type="predicted"/>
<keyword evidence="1" id="KW-1133">Transmembrane helix</keyword>
<dbReference type="InterPro" id="IPR012902">
    <property type="entry name" value="N_methyl_site"/>
</dbReference>
<name>A0ABV2CUN7_9RHOO</name>
<feature type="transmembrane region" description="Helical" evidence="1">
    <location>
        <begin position="12"/>
        <end position="37"/>
    </location>
</feature>
<keyword evidence="3" id="KW-1185">Reference proteome</keyword>
<evidence type="ECO:0000313" key="2">
    <source>
        <dbReference type="EMBL" id="MET1491644.1"/>
    </source>
</evidence>
<sequence length="203" mass="21606">MQRTGTPIKRNAGFSLLELGIVLVILTILGTGALSALRLQTERSRLLEAHSMLADAREALLNHAAISGHLPCPDTNGDGEPDSCSGSGPISGRLPWHLLALPERDPWGNALYYSVHSNFLADRTITLKSTGGIEIQAGSSSNTLANAESVVLALWSSGADGKQGAASESPFRLHAETPDNDDQVVWLSRFVLLGRMLEAGRTL</sequence>
<protein>
    <submittedName>
        <fullName evidence="2">Type II secretion system protein</fullName>
    </submittedName>
</protein>
<dbReference type="InterPro" id="IPR045584">
    <property type="entry name" value="Pilin-like"/>
</dbReference>
<organism evidence="2 3">
    <name type="scientific">Uliginosibacterium paludis</name>
    <dbReference type="NCBI Taxonomy" id="1615952"/>
    <lineage>
        <taxon>Bacteria</taxon>
        <taxon>Pseudomonadati</taxon>
        <taxon>Pseudomonadota</taxon>
        <taxon>Betaproteobacteria</taxon>
        <taxon>Rhodocyclales</taxon>
        <taxon>Zoogloeaceae</taxon>
        <taxon>Uliginosibacterium</taxon>
    </lineage>
</organism>
<dbReference type="EMBL" id="JBEWLZ010000014">
    <property type="protein sequence ID" value="MET1491644.1"/>
    <property type="molecule type" value="Genomic_DNA"/>
</dbReference>
<dbReference type="Pfam" id="PF07963">
    <property type="entry name" value="N_methyl"/>
    <property type="match status" value="1"/>
</dbReference>
<evidence type="ECO:0000313" key="3">
    <source>
        <dbReference type="Proteomes" id="UP001548590"/>
    </source>
</evidence>
<dbReference type="SUPFAM" id="SSF54523">
    <property type="entry name" value="Pili subunits"/>
    <property type="match status" value="1"/>
</dbReference>
<dbReference type="PROSITE" id="PS00409">
    <property type="entry name" value="PROKAR_NTER_METHYL"/>
    <property type="match status" value="1"/>
</dbReference>
<dbReference type="RefSeq" id="WP_345928267.1">
    <property type="nucleotide sequence ID" value="NZ_JBDIVF010000005.1"/>
</dbReference>
<keyword evidence="1" id="KW-0812">Transmembrane</keyword>
<keyword evidence="1" id="KW-0472">Membrane</keyword>
<dbReference type="Gene3D" id="3.30.700.10">
    <property type="entry name" value="Glycoprotein, Type 4 Pilin"/>
    <property type="match status" value="1"/>
</dbReference>
<gene>
    <name evidence="2" type="ORF">ABVT11_17530</name>
</gene>
<dbReference type="Proteomes" id="UP001548590">
    <property type="component" value="Unassembled WGS sequence"/>
</dbReference>
<reference evidence="2 3" key="1">
    <citation type="submission" date="2024-07" db="EMBL/GenBank/DDBJ databases">
        <title>Uliginosibacterium paludis KCTC:42655.</title>
        <authorList>
            <person name="Kim M.K."/>
        </authorList>
    </citation>
    <scope>NUCLEOTIDE SEQUENCE [LARGE SCALE GENOMIC DNA]</scope>
    <source>
        <strain evidence="2 3">KCTC 42655</strain>
    </source>
</reference>